<dbReference type="OrthoDB" id="9777385at2"/>
<dbReference type="InterPro" id="IPR002933">
    <property type="entry name" value="Peptidase_M20"/>
</dbReference>
<dbReference type="Pfam" id="PF01546">
    <property type="entry name" value="Peptidase_M20"/>
    <property type="match status" value="1"/>
</dbReference>
<comment type="caution">
    <text evidence="4">The sequence shown here is derived from an EMBL/GenBank/DDBJ whole genome shotgun (WGS) entry which is preliminary data.</text>
</comment>
<reference evidence="5" key="1">
    <citation type="journal article" date="2019" name="bioRxiv">
        <title>Bacterially produced spermidine induces plant systemic susceptibility to pathogens.</title>
        <authorList>
            <person name="Melnyk R.A."/>
            <person name="Beskrovnaya P.A."/>
            <person name="Liu Z."/>
            <person name="Song Y."/>
            <person name="Haney C.H."/>
        </authorList>
    </citation>
    <scope>NUCLEOTIDE SEQUENCE [LARGE SCALE GENOMIC DNA]</scope>
    <source>
        <strain evidence="5">Dha-51</strain>
    </source>
</reference>
<evidence type="ECO:0000313" key="5">
    <source>
        <dbReference type="Proteomes" id="UP000295254"/>
    </source>
</evidence>
<evidence type="ECO:0000313" key="4">
    <source>
        <dbReference type="EMBL" id="TDB62444.1"/>
    </source>
</evidence>
<dbReference type="Gene3D" id="3.30.70.360">
    <property type="match status" value="1"/>
</dbReference>
<feature type="binding site" evidence="2">
    <location>
        <position position="104"/>
    </location>
    <ligand>
        <name>Mn(2+)</name>
        <dbReference type="ChEBI" id="CHEBI:29035"/>
        <label>2</label>
    </ligand>
</feature>
<name>A0A1H2NNV4_PSEVA</name>
<dbReference type="InterPro" id="IPR011650">
    <property type="entry name" value="Peptidase_M20_dimer"/>
</dbReference>
<keyword evidence="2" id="KW-0479">Metal-binding</keyword>
<dbReference type="PANTHER" id="PTHR11014:SF63">
    <property type="entry name" value="METALLOPEPTIDASE, PUTATIVE (AFU_ORTHOLOGUE AFUA_6G09600)-RELATED"/>
    <property type="match status" value="1"/>
</dbReference>
<evidence type="ECO:0000256" key="2">
    <source>
        <dbReference type="PIRSR" id="PIRSR005962-1"/>
    </source>
</evidence>
<accession>A0A1H2NNV4</accession>
<keyword evidence="2" id="KW-0464">Manganese</keyword>
<evidence type="ECO:0000259" key="3">
    <source>
        <dbReference type="Pfam" id="PF07687"/>
    </source>
</evidence>
<feature type="binding site" evidence="2">
    <location>
        <position position="163"/>
    </location>
    <ligand>
        <name>Mn(2+)</name>
        <dbReference type="ChEBI" id="CHEBI:29035"/>
        <label>2</label>
    </ligand>
</feature>
<dbReference type="GO" id="GO:0046872">
    <property type="term" value="F:metal ion binding"/>
    <property type="evidence" value="ECO:0007669"/>
    <property type="project" value="UniProtKB-KW"/>
</dbReference>
<dbReference type="Proteomes" id="UP000295254">
    <property type="component" value="Unassembled WGS sequence"/>
</dbReference>
<dbReference type="Pfam" id="PF07687">
    <property type="entry name" value="M20_dimer"/>
    <property type="match status" value="1"/>
</dbReference>
<comment type="cofactor">
    <cofactor evidence="2">
        <name>Mn(2+)</name>
        <dbReference type="ChEBI" id="CHEBI:29035"/>
    </cofactor>
    <text evidence="2">The Mn(2+) ion enhances activity.</text>
</comment>
<dbReference type="AlphaFoldDB" id="A0A1H2NNV4"/>
<dbReference type="RefSeq" id="WP_093222770.1">
    <property type="nucleotide sequence ID" value="NZ_LT629803.1"/>
</dbReference>
<dbReference type="InterPro" id="IPR036264">
    <property type="entry name" value="Bact_exopeptidase_dim_dom"/>
</dbReference>
<dbReference type="PANTHER" id="PTHR11014">
    <property type="entry name" value="PEPTIDASE M20 FAMILY MEMBER"/>
    <property type="match status" value="1"/>
</dbReference>
<dbReference type="InterPro" id="IPR017439">
    <property type="entry name" value="Amidohydrolase"/>
</dbReference>
<dbReference type="NCBIfam" id="TIGR01891">
    <property type="entry name" value="amidohydrolases"/>
    <property type="match status" value="1"/>
</dbReference>
<dbReference type="FunFam" id="3.30.70.360:FF:000001">
    <property type="entry name" value="N-acetyldiaminopimelate deacetylase"/>
    <property type="match status" value="1"/>
</dbReference>
<proteinExistence type="predicted"/>
<feature type="binding site" evidence="2">
    <location>
        <position position="137"/>
    </location>
    <ligand>
        <name>Mn(2+)</name>
        <dbReference type="ChEBI" id="CHEBI:29035"/>
        <label>2</label>
    </ligand>
</feature>
<keyword evidence="1 4" id="KW-0378">Hydrolase</keyword>
<organism evidence="4 5">
    <name type="scientific">Pseudomonas vancouverensis</name>
    <dbReference type="NCBI Taxonomy" id="95300"/>
    <lineage>
        <taxon>Bacteria</taxon>
        <taxon>Pseudomonadati</taxon>
        <taxon>Pseudomonadota</taxon>
        <taxon>Gammaproteobacteria</taxon>
        <taxon>Pseudomonadales</taxon>
        <taxon>Pseudomonadaceae</taxon>
        <taxon>Pseudomonas</taxon>
    </lineage>
</organism>
<dbReference type="Gene3D" id="3.40.630.10">
    <property type="entry name" value="Zn peptidases"/>
    <property type="match status" value="1"/>
</dbReference>
<protein>
    <submittedName>
        <fullName evidence="4">Amidohydrolase</fullName>
    </submittedName>
</protein>
<feature type="binding site" evidence="2">
    <location>
        <position position="102"/>
    </location>
    <ligand>
        <name>Mn(2+)</name>
        <dbReference type="ChEBI" id="CHEBI:29035"/>
        <label>2</label>
    </ligand>
</feature>
<dbReference type="STRING" id="95300.SAMN05216558_2655"/>
<gene>
    <name evidence="4" type="ORF">EIY72_14090</name>
</gene>
<dbReference type="SUPFAM" id="SSF55031">
    <property type="entry name" value="Bacterial exopeptidase dimerisation domain"/>
    <property type="match status" value="1"/>
</dbReference>
<evidence type="ECO:0000256" key="1">
    <source>
        <dbReference type="ARBA" id="ARBA00022801"/>
    </source>
</evidence>
<dbReference type="GO" id="GO:0050118">
    <property type="term" value="F:N-acetyldiaminopimelate deacetylase activity"/>
    <property type="evidence" value="ECO:0007669"/>
    <property type="project" value="UniProtKB-ARBA"/>
</dbReference>
<sequence>MPISSKVKTLASEMRAWRHTIHSKPEVAFQEHGTAGFVAELLHGFGVEVHTGIGQTGVVGIINGRLGDGPSIALRADMDALPMVEQGHPVYRSVHEGVFHGCGHDGHVCILLGAASYLAANPMFRGKVVLIFQPAEEIVCGSQAMLDDGLLERFPFDELYSLHNDPMLAPQKIGVRAGAQQASSDFFTIRIDGVGTHAGMPHLGVDPIAIGALLVGALQTIVSRSVNPLDSVVISVACFHAGEAPNVIPHQAVLEGTIRALSSASQALAIQRMREICKGFEQANGTQITLELTHGVPPIMNSDQPVQCVVSAAREVVGKENVIEGITPLMACDDVANFLKVRPGCHFLLGQGGRMCHHPEYDFNDDVAPVGVAMFLEIVRSRLDATFEDKDISLATTAAARCQPC</sequence>
<dbReference type="EMBL" id="RRZK01000018">
    <property type="protein sequence ID" value="TDB62444.1"/>
    <property type="molecule type" value="Genomic_DNA"/>
</dbReference>
<dbReference type="PIRSF" id="PIRSF005962">
    <property type="entry name" value="Pept_M20D_amidohydro"/>
    <property type="match status" value="1"/>
</dbReference>
<keyword evidence="5" id="KW-1185">Reference proteome</keyword>
<dbReference type="GO" id="GO:0019877">
    <property type="term" value="P:diaminopimelate biosynthetic process"/>
    <property type="evidence" value="ECO:0007669"/>
    <property type="project" value="UniProtKB-ARBA"/>
</dbReference>
<dbReference type="SUPFAM" id="SSF53187">
    <property type="entry name" value="Zn-dependent exopeptidases"/>
    <property type="match status" value="1"/>
</dbReference>
<feature type="binding site" evidence="2">
    <location>
        <position position="357"/>
    </location>
    <ligand>
        <name>Mn(2+)</name>
        <dbReference type="ChEBI" id="CHEBI:29035"/>
        <label>2</label>
    </ligand>
</feature>
<feature type="domain" description="Peptidase M20 dimerisation" evidence="3">
    <location>
        <begin position="187"/>
        <end position="278"/>
    </location>
</feature>